<dbReference type="eggNOG" id="ENOG502T464">
    <property type="taxonomic scope" value="Eukaryota"/>
</dbReference>
<gene>
    <name evidence="1" type="ORF">CHGG_03428</name>
</gene>
<dbReference type="HOGENOM" id="CLU_2049417_0_0_1"/>
<dbReference type="EMBL" id="CH408030">
    <property type="protein sequence ID" value="EAQ91493.1"/>
    <property type="molecule type" value="Genomic_DNA"/>
</dbReference>
<dbReference type="OrthoDB" id="10398308at2759"/>
<dbReference type="VEuPathDB" id="FungiDB:CHGG_03428"/>
<sequence length="120" mass="13347">MATEYNKPASFKALDSITGIYTSALKLVYPAARDIAQELEGYASEFMTNAKARIDGLVLKVQHLNWEQQKLEDEAEEARKGTAEAVETIHKFLRGNGLEDLLNYRAEDDARLVDSSAPAE</sequence>
<dbReference type="GeneID" id="4389706"/>
<name>Q2H8M6_CHAGB</name>
<evidence type="ECO:0000313" key="1">
    <source>
        <dbReference type="EMBL" id="EAQ91493.1"/>
    </source>
</evidence>
<dbReference type="AlphaFoldDB" id="Q2H8M6"/>
<keyword evidence="2" id="KW-1185">Reference proteome</keyword>
<evidence type="ECO:0000313" key="2">
    <source>
        <dbReference type="Proteomes" id="UP000001056"/>
    </source>
</evidence>
<dbReference type="Proteomes" id="UP000001056">
    <property type="component" value="Unassembled WGS sequence"/>
</dbReference>
<dbReference type="InParanoid" id="Q2H8M6"/>
<accession>Q2H8M6</accession>
<dbReference type="RefSeq" id="XP_001229944.1">
    <property type="nucleotide sequence ID" value="XM_001229943.1"/>
</dbReference>
<protein>
    <submittedName>
        <fullName evidence="1">Uncharacterized protein</fullName>
    </submittedName>
</protein>
<organism evidence="1 2">
    <name type="scientific">Chaetomium globosum (strain ATCC 6205 / CBS 148.51 / DSM 1962 / NBRC 6347 / NRRL 1970)</name>
    <name type="common">Soil fungus</name>
    <dbReference type="NCBI Taxonomy" id="306901"/>
    <lineage>
        <taxon>Eukaryota</taxon>
        <taxon>Fungi</taxon>
        <taxon>Dikarya</taxon>
        <taxon>Ascomycota</taxon>
        <taxon>Pezizomycotina</taxon>
        <taxon>Sordariomycetes</taxon>
        <taxon>Sordariomycetidae</taxon>
        <taxon>Sordariales</taxon>
        <taxon>Chaetomiaceae</taxon>
        <taxon>Chaetomium</taxon>
    </lineage>
</organism>
<proteinExistence type="predicted"/>
<reference evidence="2" key="1">
    <citation type="journal article" date="2015" name="Genome Announc.">
        <title>Draft genome sequence of the cellulolytic fungus Chaetomium globosum.</title>
        <authorList>
            <person name="Cuomo C.A."/>
            <person name="Untereiner W.A."/>
            <person name="Ma L.-J."/>
            <person name="Grabherr M."/>
            <person name="Birren B.W."/>
        </authorList>
    </citation>
    <scope>NUCLEOTIDE SEQUENCE [LARGE SCALE GENOMIC DNA]</scope>
    <source>
        <strain evidence="2">ATCC 6205 / CBS 148.51 / DSM 1962 / NBRC 6347 / NRRL 1970</strain>
    </source>
</reference>